<proteinExistence type="predicted"/>
<name>A0AAW9KEK3_CLOPF</name>
<dbReference type="Proteomes" id="UP001288944">
    <property type="component" value="Unassembled WGS sequence"/>
</dbReference>
<dbReference type="AlphaFoldDB" id="A0AAW9KEK3"/>
<gene>
    <name evidence="2" type="ORF">GNF83_22490</name>
</gene>
<dbReference type="GO" id="GO:0004386">
    <property type="term" value="F:helicase activity"/>
    <property type="evidence" value="ECO:0007669"/>
    <property type="project" value="UniProtKB-KW"/>
</dbReference>
<evidence type="ECO:0000313" key="3">
    <source>
        <dbReference type="Proteomes" id="UP001288944"/>
    </source>
</evidence>
<keyword evidence="2" id="KW-0347">Helicase</keyword>
<dbReference type="InterPro" id="IPR001650">
    <property type="entry name" value="Helicase_C-like"/>
</dbReference>
<feature type="domain" description="Helicase C-terminal" evidence="1">
    <location>
        <begin position="35"/>
        <end position="130"/>
    </location>
</feature>
<feature type="non-terminal residue" evidence="2">
    <location>
        <position position="1"/>
    </location>
</feature>
<evidence type="ECO:0000313" key="2">
    <source>
        <dbReference type="EMBL" id="MDZ7543881.1"/>
    </source>
</evidence>
<dbReference type="InterPro" id="IPR027417">
    <property type="entry name" value="P-loop_NTPase"/>
</dbReference>
<evidence type="ECO:0000259" key="1">
    <source>
        <dbReference type="PROSITE" id="PS51194"/>
    </source>
</evidence>
<feature type="non-terminal residue" evidence="2">
    <location>
        <position position="130"/>
    </location>
</feature>
<accession>A0AAW9KEK3</accession>
<protein>
    <submittedName>
        <fullName evidence="2">DNA/RNA helicase</fullName>
    </submittedName>
</protein>
<dbReference type="EMBL" id="WNUR01001748">
    <property type="protein sequence ID" value="MDZ7543881.1"/>
    <property type="molecule type" value="Genomic_DNA"/>
</dbReference>
<keyword evidence="2" id="KW-0378">Hydrolase</keyword>
<reference evidence="2" key="1">
    <citation type="submission" date="2019-11" db="EMBL/GenBank/DDBJ databases">
        <title>Characterization of Clostridium perfringens isolates from swine manure treated agricultural soils.</title>
        <authorList>
            <person name="Wushke S.T."/>
        </authorList>
    </citation>
    <scope>NUCLEOTIDE SEQUENCE</scope>
    <source>
        <strain evidence="2">X62</strain>
    </source>
</reference>
<keyword evidence="2" id="KW-0067">ATP-binding</keyword>
<dbReference type="PROSITE" id="PS51194">
    <property type="entry name" value="HELICASE_CTER"/>
    <property type="match status" value="1"/>
</dbReference>
<keyword evidence="2" id="KW-0547">Nucleotide-binding</keyword>
<dbReference type="Gene3D" id="3.40.50.300">
    <property type="entry name" value="P-loop containing nucleotide triphosphate hydrolases"/>
    <property type="match status" value="1"/>
</dbReference>
<comment type="caution">
    <text evidence="2">The sequence shown here is derived from an EMBL/GenBank/DDBJ whole genome shotgun (WGS) entry which is preliminary data.</text>
</comment>
<dbReference type="SUPFAM" id="SSF52540">
    <property type="entry name" value="P-loop containing nucleoside triphosphate hydrolases"/>
    <property type="match status" value="1"/>
</dbReference>
<organism evidence="2 3">
    <name type="scientific">Clostridium perfringens</name>
    <dbReference type="NCBI Taxonomy" id="1502"/>
    <lineage>
        <taxon>Bacteria</taxon>
        <taxon>Bacillati</taxon>
        <taxon>Bacillota</taxon>
        <taxon>Clostridia</taxon>
        <taxon>Eubacteriales</taxon>
        <taxon>Clostridiaceae</taxon>
        <taxon>Clostridium</taxon>
    </lineage>
</organism>
<sequence>VRYHRHPLPVPERMAMPGVARCIARGHLPRRVTAALRQAVARGAQVFVFVARIRHVEGMVRLRRAVLEQQPVAGTSAADAERTEKVLRFRQGDIRVLVTTTILERGVTVPRSDVFILDADDKLFDTSSLV</sequence>
<dbReference type="Pfam" id="PF00271">
    <property type="entry name" value="Helicase_C"/>
    <property type="match status" value="1"/>
</dbReference>